<dbReference type="CDD" id="cd06170">
    <property type="entry name" value="LuxR_C_like"/>
    <property type="match status" value="1"/>
</dbReference>
<evidence type="ECO:0000313" key="5">
    <source>
        <dbReference type="EMBL" id="TNJ43820.1"/>
    </source>
</evidence>
<dbReference type="Proteomes" id="UP000308713">
    <property type="component" value="Unassembled WGS sequence"/>
</dbReference>
<feature type="domain" description="HTH luxR-type" evidence="4">
    <location>
        <begin position="211"/>
        <end position="276"/>
    </location>
</feature>
<dbReference type="EMBL" id="VDCS01000009">
    <property type="protein sequence ID" value="TNJ43820.1"/>
    <property type="molecule type" value="Genomic_DNA"/>
</dbReference>
<dbReference type="Pfam" id="PF08447">
    <property type="entry name" value="PAS_3"/>
    <property type="match status" value="1"/>
</dbReference>
<dbReference type="SMART" id="SM00421">
    <property type="entry name" value="HTH_LUXR"/>
    <property type="match status" value="1"/>
</dbReference>
<dbReference type="PANTHER" id="PTHR44688">
    <property type="entry name" value="DNA-BINDING TRANSCRIPTIONAL ACTIVATOR DEVR_DOSR"/>
    <property type="match status" value="1"/>
</dbReference>
<dbReference type="SUPFAM" id="SSF46894">
    <property type="entry name" value="C-terminal effector domain of the bipartite response regulators"/>
    <property type="match status" value="1"/>
</dbReference>
<dbReference type="GO" id="GO:0006355">
    <property type="term" value="P:regulation of DNA-templated transcription"/>
    <property type="evidence" value="ECO:0007669"/>
    <property type="project" value="InterPro"/>
</dbReference>
<dbReference type="Pfam" id="PF00196">
    <property type="entry name" value="GerE"/>
    <property type="match status" value="1"/>
</dbReference>
<reference evidence="5 6" key="1">
    <citation type="submission" date="2019-05" db="EMBL/GenBank/DDBJ databases">
        <title>Tamlana fucoidanivorans sp. nov., isolated from the surface of algae collected from Fujian province in China.</title>
        <authorList>
            <person name="Li J."/>
        </authorList>
    </citation>
    <scope>NUCLEOTIDE SEQUENCE [LARGE SCALE GENOMIC DNA]</scope>
    <source>
        <strain evidence="5 6">CW2-9</strain>
    </source>
</reference>
<dbReference type="InterPro" id="IPR013655">
    <property type="entry name" value="PAS_fold_3"/>
</dbReference>
<dbReference type="InterPro" id="IPR000014">
    <property type="entry name" value="PAS"/>
</dbReference>
<dbReference type="SUPFAM" id="SSF55785">
    <property type="entry name" value="PYP-like sensor domain (PAS domain)"/>
    <property type="match status" value="1"/>
</dbReference>
<organism evidence="5 6">
    <name type="scientific">Allotamlana fucoidanivorans</name>
    <dbReference type="NCBI Taxonomy" id="2583814"/>
    <lineage>
        <taxon>Bacteria</taxon>
        <taxon>Pseudomonadati</taxon>
        <taxon>Bacteroidota</taxon>
        <taxon>Flavobacteriia</taxon>
        <taxon>Flavobacteriales</taxon>
        <taxon>Flavobacteriaceae</taxon>
        <taxon>Allotamlana</taxon>
    </lineage>
</organism>
<dbReference type="CDD" id="cd00130">
    <property type="entry name" value="PAS"/>
    <property type="match status" value="1"/>
</dbReference>
<evidence type="ECO:0000256" key="2">
    <source>
        <dbReference type="ARBA" id="ARBA00023125"/>
    </source>
</evidence>
<dbReference type="GO" id="GO:0003677">
    <property type="term" value="F:DNA binding"/>
    <property type="evidence" value="ECO:0007669"/>
    <property type="project" value="UniProtKB-KW"/>
</dbReference>
<dbReference type="PRINTS" id="PR00038">
    <property type="entry name" value="HTHLUXR"/>
</dbReference>
<dbReference type="PROSITE" id="PS50043">
    <property type="entry name" value="HTH_LUXR_2"/>
    <property type="match status" value="1"/>
</dbReference>
<dbReference type="AlphaFoldDB" id="A0A5C4SJ20"/>
<evidence type="ECO:0000313" key="6">
    <source>
        <dbReference type="Proteomes" id="UP000308713"/>
    </source>
</evidence>
<dbReference type="PROSITE" id="PS00622">
    <property type="entry name" value="HTH_LUXR_1"/>
    <property type="match status" value="1"/>
</dbReference>
<accession>A0A5C4SJ20</accession>
<dbReference type="InterPro" id="IPR016032">
    <property type="entry name" value="Sig_transdc_resp-reg_C-effctor"/>
</dbReference>
<keyword evidence="6" id="KW-1185">Reference proteome</keyword>
<evidence type="ECO:0000259" key="4">
    <source>
        <dbReference type="PROSITE" id="PS50043"/>
    </source>
</evidence>
<dbReference type="InterPro" id="IPR035965">
    <property type="entry name" value="PAS-like_dom_sf"/>
</dbReference>
<dbReference type="PANTHER" id="PTHR44688:SF16">
    <property type="entry name" value="DNA-BINDING TRANSCRIPTIONAL ACTIVATOR DEVR_DOSR"/>
    <property type="match status" value="1"/>
</dbReference>
<dbReference type="InterPro" id="IPR036388">
    <property type="entry name" value="WH-like_DNA-bd_sf"/>
</dbReference>
<name>A0A5C4SJ20_9FLAO</name>
<protein>
    <recommendedName>
        <fullName evidence="4">HTH luxR-type domain-containing protein</fullName>
    </recommendedName>
</protein>
<dbReference type="OrthoDB" id="965844at2"/>
<comment type="caution">
    <text evidence="5">The sequence shown here is derived from an EMBL/GenBank/DDBJ whole genome shotgun (WGS) entry which is preliminary data.</text>
</comment>
<keyword evidence="2" id="KW-0238">DNA-binding</keyword>
<dbReference type="InterPro" id="IPR000792">
    <property type="entry name" value="Tscrpt_reg_LuxR_C"/>
</dbReference>
<proteinExistence type="predicted"/>
<evidence type="ECO:0000256" key="3">
    <source>
        <dbReference type="ARBA" id="ARBA00023163"/>
    </source>
</evidence>
<dbReference type="Gene3D" id="3.30.450.20">
    <property type="entry name" value="PAS domain"/>
    <property type="match status" value="1"/>
</dbReference>
<sequence length="278" mass="31919">MCQYCRTYGEMFNGWYNITFMQEENINKLMAVWKEKNTILKPSIRKDITDLVNQMASIFAAGNFYYLIMNFEISELECVSEGTKAVLGIEPNALSLKTFLDLVHPEDLNKMREKELASLNFKLNEIAKKEITKYKTVYLLRIKCKNGGYKTVLHQSKALSVSEDGKVFQTICVHTDITHLNPTIDHKISFISQECPSYYSLDTGSKFKLVKNSFQNLFSPREKEVIKLIAKGKTTPEIALILFISEQTIQKHKKNILQKSHCRNAAELITTSIREGII</sequence>
<keyword evidence="1" id="KW-0805">Transcription regulation</keyword>
<dbReference type="Gene3D" id="1.10.10.10">
    <property type="entry name" value="Winged helix-like DNA-binding domain superfamily/Winged helix DNA-binding domain"/>
    <property type="match status" value="1"/>
</dbReference>
<gene>
    <name evidence="5" type="ORF">FGF67_10660</name>
</gene>
<evidence type="ECO:0000256" key="1">
    <source>
        <dbReference type="ARBA" id="ARBA00023015"/>
    </source>
</evidence>
<keyword evidence="3" id="KW-0804">Transcription</keyword>